<proteinExistence type="predicted"/>
<feature type="compositionally biased region" description="Acidic residues" evidence="1">
    <location>
        <begin position="32"/>
        <end position="52"/>
    </location>
</feature>
<dbReference type="EMBL" id="KK105553">
    <property type="protein sequence ID" value="KIY92517.1"/>
    <property type="molecule type" value="Genomic_DNA"/>
</dbReference>
<feature type="compositionally biased region" description="Basic and acidic residues" evidence="1">
    <location>
        <begin position="98"/>
        <end position="109"/>
    </location>
</feature>
<name>A0A0D2IX17_9CHLO</name>
<evidence type="ECO:0000256" key="1">
    <source>
        <dbReference type="SAM" id="MobiDB-lite"/>
    </source>
</evidence>
<sequence length="156" mass="16387">MADLRRPQGQGGGIDALFADLGTVQPLPDAKDWDDEDIDVDDMTDDGDDDEAGGGAPANGAPSARAPAAQPPQARNAAPAPAPAPAAQYVPPPNLTPEEARREEQRARQEALGLAYLDLAEGGRGEDVMMLSEVFGYMKKYLEVGREADGGRMRGG</sequence>
<protein>
    <submittedName>
        <fullName evidence="2">Uncharacterized protein</fullName>
    </submittedName>
</protein>
<feature type="region of interest" description="Disordered" evidence="1">
    <location>
        <begin position="25"/>
        <end position="109"/>
    </location>
</feature>
<dbReference type="KEGG" id="mng:MNEG_15447"/>
<dbReference type="Proteomes" id="UP000054498">
    <property type="component" value="Unassembled WGS sequence"/>
</dbReference>
<evidence type="ECO:0000313" key="2">
    <source>
        <dbReference type="EMBL" id="KIY92517.1"/>
    </source>
</evidence>
<keyword evidence="3" id="KW-1185">Reference proteome</keyword>
<reference evidence="2 3" key="1">
    <citation type="journal article" date="2013" name="BMC Genomics">
        <title>Reconstruction of the lipid metabolism for the microalga Monoraphidium neglectum from its genome sequence reveals characteristics suitable for biofuel production.</title>
        <authorList>
            <person name="Bogen C."/>
            <person name="Al-Dilaimi A."/>
            <person name="Albersmeier A."/>
            <person name="Wichmann J."/>
            <person name="Grundmann M."/>
            <person name="Rupp O."/>
            <person name="Lauersen K.J."/>
            <person name="Blifernez-Klassen O."/>
            <person name="Kalinowski J."/>
            <person name="Goesmann A."/>
            <person name="Mussgnug J.H."/>
            <person name="Kruse O."/>
        </authorList>
    </citation>
    <scope>NUCLEOTIDE SEQUENCE [LARGE SCALE GENOMIC DNA]</scope>
    <source>
        <strain evidence="2 3">SAG 48.87</strain>
    </source>
</reference>
<dbReference type="AlphaFoldDB" id="A0A0D2IX17"/>
<gene>
    <name evidence="2" type="ORF">MNEG_15447</name>
</gene>
<evidence type="ECO:0000313" key="3">
    <source>
        <dbReference type="Proteomes" id="UP000054498"/>
    </source>
</evidence>
<feature type="compositionally biased region" description="Pro residues" evidence="1">
    <location>
        <begin position="80"/>
        <end position="95"/>
    </location>
</feature>
<accession>A0A0D2IX17</accession>
<organism evidence="2 3">
    <name type="scientific">Monoraphidium neglectum</name>
    <dbReference type="NCBI Taxonomy" id="145388"/>
    <lineage>
        <taxon>Eukaryota</taxon>
        <taxon>Viridiplantae</taxon>
        <taxon>Chlorophyta</taxon>
        <taxon>core chlorophytes</taxon>
        <taxon>Chlorophyceae</taxon>
        <taxon>CS clade</taxon>
        <taxon>Sphaeropleales</taxon>
        <taxon>Selenastraceae</taxon>
        <taxon>Monoraphidium</taxon>
    </lineage>
</organism>
<feature type="region of interest" description="Disordered" evidence="1">
    <location>
        <begin position="1"/>
        <end position="20"/>
    </location>
</feature>
<dbReference type="GeneID" id="25733109"/>
<dbReference type="RefSeq" id="XP_013891537.1">
    <property type="nucleotide sequence ID" value="XM_014036083.1"/>
</dbReference>
<feature type="compositionally biased region" description="Low complexity" evidence="1">
    <location>
        <begin position="58"/>
        <end position="79"/>
    </location>
</feature>